<reference evidence="2 3" key="1">
    <citation type="submission" date="2018-10" db="EMBL/GenBank/DDBJ databases">
        <title>Lactobacillus sp. R7 and Lactobacillus sp. R19 isolated from fermented mustard green product of Taiwan.</title>
        <authorList>
            <person name="Lin S.-T."/>
        </authorList>
    </citation>
    <scope>NUCLEOTIDE SEQUENCE [LARGE SCALE GENOMIC DNA]</scope>
    <source>
        <strain evidence="2 3">BCRC 81127</strain>
    </source>
</reference>
<proteinExistence type="predicted"/>
<evidence type="ECO:0000313" key="2">
    <source>
        <dbReference type="EMBL" id="TGD22561.1"/>
    </source>
</evidence>
<keyword evidence="1" id="KW-0732">Signal</keyword>
<protein>
    <recommendedName>
        <fullName evidence="4">Surface layer protein A domain-containing protein</fullName>
    </recommendedName>
</protein>
<keyword evidence="3" id="KW-1185">Reference proteome</keyword>
<feature type="signal peptide" evidence="1">
    <location>
        <begin position="1"/>
        <end position="22"/>
    </location>
</feature>
<feature type="chain" id="PRO_5038577085" description="Surface layer protein A domain-containing protein" evidence="1">
    <location>
        <begin position="23"/>
        <end position="482"/>
    </location>
</feature>
<dbReference type="OrthoDB" id="2294419at2"/>
<sequence length="482" mass="50677">MKKSIKYAGIAAATLLAVAPVAAPVVSQADAVTDASSVKPTDQSEQDKAVTAFGNQFQDKTAKTVAAGKVQLGTVNAEEFATKDAALITGDASDVALLNSKGTAQVNVSAKYGNTSITTNNDLYKILNDTTYPEVVFTITLSYNNLNGVAQSKTYSVTATRDTDTTSEMTQANVSFTTPVNVSLNSTTTATTLDVSNDATVKDQDGNSVLTDTEYVAAKPVFYDTYKAAMKVADGHTADATAATNVGPNANVNGGQTSFLKAGTYYQVITFQADKSSALQSFLAAYSKNPSAYTVSVNGSNAAAGYDFGYNSTTNTLSFVRAINVSNSTDKWTVSDTTGVVTTKSDHSVYTLKDADNNTIVNRGLAANTAWKTDKVRVNQDGVKQYRVATNEWINADDVNYGETVTSNGLTDIKAASGVATLTKPAGYVMSLFGDDGNVLDRGLASGTAWRVDKTAKDAAGNTYYRVATGEWLQAGEGVSFK</sequence>
<organism evidence="2 3">
    <name type="scientific">Companilactobacillus suantsaicola</name>
    <dbReference type="NCBI Taxonomy" id="2487723"/>
    <lineage>
        <taxon>Bacteria</taxon>
        <taxon>Bacillati</taxon>
        <taxon>Bacillota</taxon>
        <taxon>Bacilli</taxon>
        <taxon>Lactobacillales</taxon>
        <taxon>Lactobacillaceae</taxon>
        <taxon>Companilactobacillus</taxon>
    </lineage>
</organism>
<dbReference type="RefSeq" id="WP_135373437.1">
    <property type="nucleotide sequence ID" value="NZ_RKLY01000021.1"/>
</dbReference>
<evidence type="ECO:0008006" key="4">
    <source>
        <dbReference type="Google" id="ProtNLM"/>
    </source>
</evidence>
<dbReference type="Proteomes" id="UP000298021">
    <property type="component" value="Unassembled WGS sequence"/>
</dbReference>
<dbReference type="EMBL" id="RKLY01000021">
    <property type="protein sequence ID" value="TGD22561.1"/>
    <property type="molecule type" value="Genomic_DNA"/>
</dbReference>
<evidence type="ECO:0000313" key="3">
    <source>
        <dbReference type="Proteomes" id="UP000298021"/>
    </source>
</evidence>
<comment type="caution">
    <text evidence="2">The sequence shown here is derived from an EMBL/GenBank/DDBJ whole genome shotgun (WGS) entry which is preliminary data.</text>
</comment>
<gene>
    <name evidence="2" type="ORF">EGT49_08580</name>
</gene>
<evidence type="ECO:0000256" key="1">
    <source>
        <dbReference type="SAM" id="SignalP"/>
    </source>
</evidence>
<dbReference type="AlphaFoldDB" id="A0A4Z0JHU6"/>
<accession>A0A4Z0JHU6</accession>
<name>A0A4Z0JHU6_9LACO</name>